<organism evidence="1 2">
    <name type="scientific">Paenibacillus planticolens</name>
    <dbReference type="NCBI Taxonomy" id="2654976"/>
    <lineage>
        <taxon>Bacteria</taxon>
        <taxon>Bacillati</taxon>
        <taxon>Bacillota</taxon>
        <taxon>Bacilli</taxon>
        <taxon>Bacillales</taxon>
        <taxon>Paenibacillaceae</taxon>
        <taxon>Paenibacillus</taxon>
    </lineage>
</organism>
<sequence>MSLMKMKKKLATVGIVITVGVLTIVSTGCANKAKDQVKQQSVQMQQNQHNQHNQVRPLATTAADNQIQIAKQASDQIVKLNGVKQANVLVTGKNAYVAAITNSNQGQLTADMEHQIAQQVRATDPNIQKVYVSTNPEFVDRVNKYVSDVRLGHPISGFFQEFTETVKRVFPNAR</sequence>
<comment type="caution">
    <text evidence="1">The sequence shown here is derived from an EMBL/GenBank/DDBJ whole genome shotgun (WGS) entry which is preliminary data.</text>
</comment>
<dbReference type="PROSITE" id="PS51257">
    <property type="entry name" value="PROKAR_LIPOPROTEIN"/>
    <property type="match status" value="1"/>
</dbReference>
<name>A0ABX1ZNG4_9BACL</name>
<gene>
    <name evidence="1" type="ORF">GC097_16445</name>
</gene>
<dbReference type="NCBIfam" id="TIGR02898">
    <property type="entry name" value="spore_YhcN_YlaJ"/>
    <property type="match status" value="1"/>
</dbReference>
<protein>
    <submittedName>
        <fullName evidence="1">YhcN/YlaJ family sporulation lipoprotein</fullName>
    </submittedName>
</protein>
<dbReference type="InterPro" id="IPR014247">
    <property type="entry name" value="Spore_lipoprot_YhcN/YlaJ"/>
</dbReference>
<dbReference type="Pfam" id="PF09580">
    <property type="entry name" value="Spore_YhcN_YlaJ"/>
    <property type="match status" value="1"/>
</dbReference>
<keyword evidence="1" id="KW-0449">Lipoprotein</keyword>
<dbReference type="RefSeq" id="WP_171684431.1">
    <property type="nucleotide sequence ID" value="NZ_WHNZ01000039.1"/>
</dbReference>
<dbReference type="Proteomes" id="UP000618579">
    <property type="component" value="Unassembled WGS sequence"/>
</dbReference>
<dbReference type="EMBL" id="WHNZ01000039">
    <property type="protein sequence ID" value="NOV01607.1"/>
    <property type="molecule type" value="Genomic_DNA"/>
</dbReference>
<evidence type="ECO:0000313" key="1">
    <source>
        <dbReference type="EMBL" id="NOV01607.1"/>
    </source>
</evidence>
<keyword evidence="2" id="KW-1185">Reference proteome</keyword>
<reference evidence="1 2" key="1">
    <citation type="submission" date="2019-10" db="EMBL/GenBank/DDBJ databases">
        <title>Description of Paenibacillus pedi sp. nov.</title>
        <authorList>
            <person name="Carlier A."/>
            <person name="Qi S."/>
        </authorList>
    </citation>
    <scope>NUCLEOTIDE SEQUENCE [LARGE SCALE GENOMIC DNA]</scope>
    <source>
        <strain evidence="1 2">LMG 31457</strain>
    </source>
</reference>
<evidence type="ECO:0000313" key="2">
    <source>
        <dbReference type="Proteomes" id="UP000618579"/>
    </source>
</evidence>
<accession>A0ABX1ZNG4</accession>
<dbReference type="InterPro" id="IPR019076">
    <property type="entry name" value="Spore_lipoprot_YhcN/YlaJ-like"/>
</dbReference>
<proteinExistence type="predicted"/>